<reference evidence="8" key="1">
    <citation type="submission" date="2020-08" db="EMBL/GenBank/DDBJ databases">
        <title>Genome sequencing and assembly of the red palm weevil Rhynchophorus ferrugineus.</title>
        <authorList>
            <person name="Dias G.B."/>
            <person name="Bergman C.M."/>
            <person name="Manee M."/>
        </authorList>
    </citation>
    <scope>NUCLEOTIDE SEQUENCE</scope>
    <source>
        <strain evidence="8">AA-2017</strain>
        <tissue evidence="8">Whole larva</tissue>
    </source>
</reference>
<keyword evidence="3" id="KW-0378">Hydrolase</keyword>
<evidence type="ECO:0000256" key="4">
    <source>
        <dbReference type="ARBA" id="ARBA00022825"/>
    </source>
</evidence>
<name>A0A834IGU5_RHYFE</name>
<accession>A0A834IGU5</accession>
<dbReference type="InterPro" id="IPR043504">
    <property type="entry name" value="Peptidase_S1_PA_chymotrypsin"/>
</dbReference>
<evidence type="ECO:0000313" key="9">
    <source>
        <dbReference type="Proteomes" id="UP000625711"/>
    </source>
</evidence>
<organism evidence="8 9">
    <name type="scientific">Rhynchophorus ferrugineus</name>
    <name type="common">Red palm weevil</name>
    <name type="synonym">Curculio ferrugineus</name>
    <dbReference type="NCBI Taxonomy" id="354439"/>
    <lineage>
        <taxon>Eukaryota</taxon>
        <taxon>Metazoa</taxon>
        <taxon>Ecdysozoa</taxon>
        <taxon>Arthropoda</taxon>
        <taxon>Hexapoda</taxon>
        <taxon>Insecta</taxon>
        <taxon>Pterygota</taxon>
        <taxon>Neoptera</taxon>
        <taxon>Endopterygota</taxon>
        <taxon>Coleoptera</taxon>
        <taxon>Polyphaga</taxon>
        <taxon>Cucujiformia</taxon>
        <taxon>Curculionidae</taxon>
        <taxon>Dryophthorinae</taxon>
        <taxon>Rhynchophorus</taxon>
    </lineage>
</organism>
<dbReference type="GO" id="GO:0006508">
    <property type="term" value="P:proteolysis"/>
    <property type="evidence" value="ECO:0007669"/>
    <property type="project" value="UniProtKB-KW"/>
</dbReference>
<keyword evidence="6" id="KW-0732">Signal</keyword>
<dbReference type="SUPFAM" id="SSF50494">
    <property type="entry name" value="Trypsin-like serine proteases"/>
    <property type="match status" value="1"/>
</dbReference>
<feature type="chain" id="PRO_5032661544" description="Peptidase S1 domain-containing protein" evidence="6">
    <location>
        <begin position="17"/>
        <end position="271"/>
    </location>
</feature>
<dbReference type="InterPro" id="IPR009003">
    <property type="entry name" value="Peptidase_S1_PA"/>
</dbReference>
<dbReference type="InterPro" id="IPR018114">
    <property type="entry name" value="TRYPSIN_HIS"/>
</dbReference>
<dbReference type="EMBL" id="JAACXV010000269">
    <property type="protein sequence ID" value="KAF7280907.1"/>
    <property type="molecule type" value="Genomic_DNA"/>
</dbReference>
<evidence type="ECO:0000256" key="2">
    <source>
        <dbReference type="ARBA" id="ARBA00022670"/>
    </source>
</evidence>
<keyword evidence="9" id="KW-1185">Reference proteome</keyword>
<dbReference type="PANTHER" id="PTHR24276:SF94">
    <property type="entry name" value="AT20289P-RELATED"/>
    <property type="match status" value="1"/>
</dbReference>
<evidence type="ECO:0000256" key="6">
    <source>
        <dbReference type="SAM" id="SignalP"/>
    </source>
</evidence>
<dbReference type="OrthoDB" id="10059102at2759"/>
<proteinExistence type="inferred from homology"/>
<evidence type="ECO:0000256" key="5">
    <source>
        <dbReference type="ARBA" id="ARBA00023157"/>
    </source>
</evidence>
<dbReference type="InterPro" id="IPR001314">
    <property type="entry name" value="Peptidase_S1A"/>
</dbReference>
<dbReference type="InterPro" id="IPR001254">
    <property type="entry name" value="Trypsin_dom"/>
</dbReference>
<keyword evidence="2" id="KW-0645">Protease</keyword>
<sequence>MILLGVFLTLLSFSKGREIDRCPVQLYENVAPKFGGTITGGVPTDIANHPYHASILQFESVYCAGTILSKKIVLTAGHCVYPWQRLSIEHYSIKVGVSNLDEDGQTVGILHYEIHEKFRPGESFDYDIALVLVQEPFTHPLAAPVRLPSAKTVYQAEQNLKVTGFRKMSLSQSTSSVLHVLNATIVDTSTCAAKYRSMGQVITANLLCGEEERTGDVSCQGLTGGPAVINDELAGVVLFGTGCAEVGYPGLYLNIPPFVDWIRIHADLDDI</sequence>
<evidence type="ECO:0000256" key="1">
    <source>
        <dbReference type="ARBA" id="ARBA00007664"/>
    </source>
</evidence>
<dbReference type="PANTHER" id="PTHR24276">
    <property type="entry name" value="POLYSERASE-RELATED"/>
    <property type="match status" value="1"/>
</dbReference>
<evidence type="ECO:0000259" key="7">
    <source>
        <dbReference type="PROSITE" id="PS50240"/>
    </source>
</evidence>
<keyword evidence="5" id="KW-1015">Disulfide bond</keyword>
<dbReference type="SMART" id="SM00020">
    <property type="entry name" value="Tryp_SPc"/>
    <property type="match status" value="1"/>
</dbReference>
<protein>
    <recommendedName>
        <fullName evidence="7">Peptidase S1 domain-containing protein</fullName>
    </recommendedName>
</protein>
<feature type="domain" description="Peptidase S1" evidence="7">
    <location>
        <begin position="38"/>
        <end position="267"/>
    </location>
</feature>
<feature type="signal peptide" evidence="6">
    <location>
        <begin position="1"/>
        <end position="16"/>
    </location>
</feature>
<dbReference type="GO" id="GO:0004252">
    <property type="term" value="F:serine-type endopeptidase activity"/>
    <property type="evidence" value="ECO:0007669"/>
    <property type="project" value="InterPro"/>
</dbReference>
<evidence type="ECO:0000256" key="3">
    <source>
        <dbReference type="ARBA" id="ARBA00022801"/>
    </source>
</evidence>
<dbReference type="Gene3D" id="2.40.10.10">
    <property type="entry name" value="Trypsin-like serine proteases"/>
    <property type="match status" value="1"/>
</dbReference>
<comment type="similarity">
    <text evidence="1">Belongs to the peptidase S1 family.</text>
</comment>
<dbReference type="InterPro" id="IPR050430">
    <property type="entry name" value="Peptidase_S1"/>
</dbReference>
<dbReference type="Proteomes" id="UP000625711">
    <property type="component" value="Unassembled WGS sequence"/>
</dbReference>
<evidence type="ECO:0000313" key="8">
    <source>
        <dbReference type="EMBL" id="KAF7280907.1"/>
    </source>
</evidence>
<comment type="caution">
    <text evidence="8">The sequence shown here is derived from an EMBL/GenBank/DDBJ whole genome shotgun (WGS) entry which is preliminary data.</text>
</comment>
<gene>
    <name evidence="8" type="ORF">GWI33_005373</name>
</gene>
<dbReference type="PROSITE" id="PS50240">
    <property type="entry name" value="TRYPSIN_DOM"/>
    <property type="match status" value="1"/>
</dbReference>
<keyword evidence="4" id="KW-0720">Serine protease</keyword>
<dbReference type="CDD" id="cd00190">
    <property type="entry name" value="Tryp_SPc"/>
    <property type="match status" value="1"/>
</dbReference>
<dbReference type="AlphaFoldDB" id="A0A834IGU5"/>
<dbReference type="PRINTS" id="PR00722">
    <property type="entry name" value="CHYMOTRYPSIN"/>
</dbReference>
<dbReference type="PROSITE" id="PS00134">
    <property type="entry name" value="TRYPSIN_HIS"/>
    <property type="match status" value="1"/>
</dbReference>
<dbReference type="Pfam" id="PF00089">
    <property type="entry name" value="Trypsin"/>
    <property type="match status" value="1"/>
</dbReference>